<keyword evidence="5" id="KW-0067">ATP-binding</keyword>
<evidence type="ECO:0000256" key="4">
    <source>
        <dbReference type="ARBA" id="ARBA00022806"/>
    </source>
</evidence>
<dbReference type="GO" id="GO:0016787">
    <property type="term" value="F:hydrolase activity"/>
    <property type="evidence" value="ECO:0007669"/>
    <property type="project" value="UniProtKB-KW"/>
</dbReference>
<keyword evidence="2" id="KW-0547">Nucleotide-binding</keyword>
<dbReference type="SUPFAM" id="SSF56712">
    <property type="entry name" value="Prokaryotic type I DNA topoisomerase"/>
    <property type="match status" value="2"/>
</dbReference>
<evidence type="ECO:0000256" key="2">
    <source>
        <dbReference type="ARBA" id="ARBA00022741"/>
    </source>
</evidence>
<dbReference type="InterPro" id="IPR050534">
    <property type="entry name" value="Coronavir_polyprotein_1ab"/>
</dbReference>
<dbReference type="GO" id="GO:0003677">
    <property type="term" value="F:DNA binding"/>
    <property type="evidence" value="ECO:0007669"/>
    <property type="project" value="InterPro"/>
</dbReference>
<name>A0A1S2TRY6_9PSED</name>
<dbReference type="PROSITE" id="PS50880">
    <property type="entry name" value="TOPRIM"/>
    <property type="match status" value="1"/>
</dbReference>
<dbReference type="PANTHER" id="PTHR43788">
    <property type="entry name" value="DNA2/NAM7 HELICASE FAMILY MEMBER"/>
    <property type="match status" value="1"/>
</dbReference>
<evidence type="ECO:0000313" key="8">
    <source>
        <dbReference type="Proteomes" id="UP000181686"/>
    </source>
</evidence>
<dbReference type="EMBL" id="MDGK01000011">
    <property type="protein sequence ID" value="OIN12647.1"/>
    <property type="molecule type" value="Genomic_DNA"/>
</dbReference>
<protein>
    <submittedName>
        <fullName evidence="7">Uncharacterized protein</fullName>
    </submittedName>
</protein>
<dbReference type="InterPro" id="IPR006171">
    <property type="entry name" value="TOPRIM_dom"/>
</dbReference>
<feature type="compositionally biased region" description="Polar residues" evidence="6">
    <location>
        <begin position="142"/>
        <end position="151"/>
    </location>
</feature>
<dbReference type="Pfam" id="PF13087">
    <property type="entry name" value="AAA_12"/>
    <property type="match status" value="1"/>
</dbReference>
<evidence type="ECO:0000256" key="3">
    <source>
        <dbReference type="ARBA" id="ARBA00022801"/>
    </source>
</evidence>
<dbReference type="GO" id="GO:0003916">
    <property type="term" value="F:DNA topoisomerase activity"/>
    <property type="evidence" value="ECO:0007669"/>
    <property type="project" value="InterPro"/>
</dbReference>
<proteinExistence type="inferred from homology"/>
<gene>
    <name evidence="7" type="ORF">BFN10_02885</name>
</gene>
<evidence type="ECO:0000256" key="1">
    <source>
        <dbReference type="ARBA" id="ARBA00007913"/>
    </source>
</evidence>
<dbReference type="PRINTS" id="PR00417">
    <property type="entry name" value="PRTPISMRASEI"/>
</dbReference>
<dbReference type="PANTHER" id="PTHR43788:SF8">
    <property type="entry name" value="DNA-BINDING PROTEIN SMUBP-2"/>
    <property type="match status" value="1"/>
</dbReference>
<accession>A0A1S2TRY6</accession>
<dbReference type="InterPro" id="IPR027417">
    <property type="entry name" value="P-loop_NTPase"/>
</dbReference>
<sequence>MFRRLMDLSKRLRKDFAAVAVSKEQVLHSMEVDPQAGPVGSLPANVLDYWHRALIADDLGGLQATDVRIPVTNFAGLAWPNFNLGFGKRRALALGILTERAAEARRKQQAQALEVSEDDAEGAQEADEPDDDPRIPMALVFHQTTSSSDEVQVTWPDPDKKPAPGAKKKRLKPDRLNIAFWFPFDLNDKNQICLPRDPNDCRPRVVRQWLEPQPLMAANDLPPAIGHFDCYRDELKLFFATLSQSANLSGYVDACFALFAHVQADGVETGMAPITGQWVAVPRQPGYATRALANIYEAIPNAPSIGALEQLIGAGRHRSAVQAGGMAAPQVTIRHVAMVDKATHLDKPDVNRGADPLNESQRRALHALGRLDEQVGVVAVSGPPGTGKTAMLRAMIANQWVLAAYDNREHCPVTFVCGATNQSVENVMGTFNGAVGRKHALARRWLDPTGKPLLGFTASAPSKAKGKTHRSKFTTLEIRQKQLRILGVGSSSLKQSYEDGVAAALALARHFEDAFRELPELFNALFSVEQKHQVSDATRFIYLMQKSASTTPTASTLCEHLNTLTQVLRSGLASAIERQADIDALIEPGELAARFPSEAWASSWAIDILADLRVAATPEARQAQQQKLLDVVWRPIIFQLAARYWETRWLASVIATPEPGSRKNALRHAAMLFPCIVATLHSAPRLLGEGRRPLFAFLDLLIIDEAGQAAPELGVPVLSLAKKAVVVGDMKQLSPVSSVTPEVDARQVQDRWADPSSLGALLVRGADSATGSIMKLAATGASFAEAMPDGRLRDGLLLREHYRCAESIINVCIDLLYHDHDRDAEGGLLGKELEPKVPNPLAGLFADAQLPLLEGEAEMQLRKRMKATFPLPPLGFYQTGGPNDEPCKGDSWSNPGEAKAIVDWLKEHGPRLAKWAARVEGHPEQPIGLEKLVAVVTPFRGQVEAIKRRVREELDPDDADLSERLTIGTVHTLQGAEKPVVLFSAVNRESRASRRTDTNHRERVFIDRDDGRLLNVAISRAQKSFIMFGHSDLFFSQQAMDPNNDLPSAVVGRCLAGVREPEHERLTCAPRVPACKLGPATLMVVESLHKAKIIQELVPGGTQVFGCGGHIRDLPGPGAISWRDGLKPHWQLSEREGSDLAASLRNTGSRLLQCTELVLGTDDDAQGEAIAWHMIQVLKEAPWFMHIQRVRRVRFHALTTLEMARSFEEGRCVQVEGATADERAGSACRALNMGLAYGAIAQRVLDNLIGSVYMRHGIVGGGRVKGPLLRVLAGHGDSPGLPGKRLGVAINLKVNDTLVPARLMVRRGSEAWRAWGSDRTESVHTLIDQLSDAVVSPTPCLLEHEDLLLAPAQSLGTNLVLQEAFRRFGWMPSSTMSTLQKLYEMREGQDEPESAPNDNGWAALDAQGRLFLTESGRRQADKVLNNHWLNTISANALLMAFDDALTHLSQLPDAGEADYLAFVHTWAAQFDDQCGAQPVAGPHAPTVDAQGAEVALFSLQPAVELNTWGAPAGSPSPAEAEQHDDDPAPGAQTHPVSDGGRSGAHGALVPLDISLEADNPKMAALTLRQRQLYDLMSKLMLASSLRDGQFQTVRRIYTLTWPAKPAVRQVEIGVEVITGKPGNYPGWFTLDPDGLHQHTRNWASAEMEAVLDEQSPRLQVIVQDHGIRTRSLLEPTVDHLLAWMQARGHGRPSTFGKHIDDLVRGNTSNARAEGTADE</sequence>
<dbReference type="Pfam" id="PF01751">
    <property type="entry name" value="Toprim"/>
    <property type="match status" value="1"/>
</dbReference>
<organism evidence="7 8">
    <name type="scientific">Pseudomonas extremorientalis</name>
    <dbReference type="NCBI Taxonomy" id="169669"/>
    <lineage>
        <taxon>Bacteria</taxon>
        <taxon>Pseudomonadati</taxon>
        <taxon>Pseudomonadota</taxon>
        <taxon>Gammaproteobacteria</taxon>
        <taxon>Pseudomonadales</taxon>
        <taxon>Pseudomonadaceae</taxon>
        <taxon>Pseudomonas</taxon>
    </lineage>
</organism>
<dbReference type="InterPro" id="IPR047187">
    <property type="entry name" value="SF1_C_Upf1"/>
</dbReference>
<dbReference type="InterPro" id="IPR023405">
    <property type="entry name" value="Topo_IA_core_domain"/>
</dbReference>
<dbReference type="Proteomes" id="UP000181686">
    <property type="component" value="Unassembled WGS sequence"/>
</dbReference>
<keyword evidence="3" id="KW-0378">Hydrolase</keyword>
<dbReference type="SMART" id="SM00493">
    <property type="entry name" value="TOPRIM"/>
    <property type="match status" value="1"/>
</dbReference>
<comment type="caution">
    <text evidence="7">The sequence shown here is derived from an EMBL/GenBank/DDBJ whole genome shotgun (WGS) entry which is preliminary data.</text>
</comment>
<dbReference type="Gene3D" id="3.40.50.300">
    <property type="entry name" value="P-loop containing nucleotide triphosphate hydrolases"/>
    <property type="match status" value="2"/>
</dbReference>
<feature type="compositionally biased region" description="Acidic residues" evidence="6">
    <location>
        <begin position="115"/>
        <end position="131"/>
    </location>
</feature>
<dbReference type="GO" id="GO:0004386">
    <property type="term" value="F:helicase activity"/>
    <property type="evidence" value="ECO:0007669"/>
    <property type="project" value="UniProtKB-KW"/>
</dbReference>
<dbReference type="CDD" id="cd18808">
    <property type="entry name" value="SF1_C_Upf1"/>
    <property type="match status" value="1"/>
</dbReference>
<evidence type="ECO:0000313" key="7">
    <source>
        <dbReference type="EMBL" id="OIN12647.1"/>
    </source>
</evidence>
<reference evidence="7 8" key="1">
    <citation type="submission" date="2016-08" db="EMBL/GenBank/DDBJ databases">
        <title>Draft genome sequence of the type strain of Pseudomonas extremorientalis LMG 19695T isolated from drinking water reservoir.</title>
        <authorList>
            <person name="Tambong J.T."/>
        </authorList>
    </citation>
    <scope>NUCLEOTIDE SEQUENCE [LARGE SCALE GENOMIC DNA]</scope>
    <source>
        <strain evidence="7 8">LMG 19695</strain>
    </source>
</reference>
<evidence type="ECO:0000256" key="6">
    <source>
        <dbReference type="SAM" id="MobiDB-lite"/>
    </source>
</evidence>
<dbReference type="SUPFAM" id="SSF52540">
    <property type="entry name" value="P-loop containing nucleoside triphosphate hydrolases"/>
    <property type="match status" value="1"/>
</dbReference>
<feature type="compositionally biased region" description="Low complexity" evidence="6">
    <location>
        <begin position="1509"/>
        <end position="1519"/>
    </location>
</feature>
<feature type="region of interest" description="Disordered" evidence="6">
    <location>
        <begin position="108"/>
        <end position="169"/>
    </location>
</feature>
<dbReference type="InterPro" id="IPR041677">
    <property type="entry name" value="DNA2/NAM7_AAA_11"/>
</dbReference>
<evidence type="ECO:0000256" key="5">
    <source>
        <dbReference type="ARBA" id="ARBA00022840"/>
    </source>
</evidence>
<dbReference type="GO" id="GO:0006265">
    <property type="term" value="P:DNA topological change"/>
    <property type="evidence" value="ECO:0007669"/>
    <property type="project" value="InterPro"/>
</dbReference>
<dbReference type="Pfam" id="PF13086">
    <property type="entry name" value="AAA_11"/>
    <property type="match status" value="2"/>
</dbReference>
<comment type="similarity">
    <text evidence="1">Belongs to the DNA2/NAM7 helicase family.</text>
</comment>
<keyword evidence="4" id="KW-0347">Helicase</keyword>
<feature type="region of interest" description="Disordered" evidence="6">
    <location>
        <begin position="1507"/>
        <end position="1543"/>
    </location>
</feature>
<dbReference type="InterPro" id="IPR041679">
    <property type="entry name" value="DNA2/NAM7-like_C"/>
</dbReference>
<dbReference type="GO" id="GO:0005524">
    <property type="term" value="F:ATP binding"/>
    <property type="evidence" value="ECO:0007669"/>
    <property type="project" value="UniProtKB-KW"/>
</dbReference>
<dbReference type="Gene3D" id="3.40.50.140">
    <property type="match status" value="1"/>
</dbReference>
<dbReference type="InterPro" id="IPR013497">
    <property type="entry name" value="Topo_IA_cen"/>
</dbReference>